<dbReference type="PROSITE" id="PS50883">
    <property type="entry name" value="EAL"/>
    <property type="match status" value="1"/>
</dbReference>
<feature type="transmembrane region" description="Helical" evidence="1">
    <location>
        <begin position="251"/>
        <end position="269"/>
    </location>
</feature>
<dbReference type="Pfam" id="PF00990">
    <property type="entry name" value="GGDEF"/>
    <property type="match status" value="1"/>
</dbReference>
<dbReference type="EMBL" id="AP022588">
    <property type="protein sequence ID" value="BBY26503.1"/>
    <property type="molecule type" value="Genomic_DNA"/>
</dbReference>
<feature type="transmembrane region" description="Helical" evidence="1">
    <location>
        <begin position="217"/>
        <end position="235"/>
    </location>
</feature>
<dbReference type="SUPFAM" id="SSF55073">
    <property type="entry name" value="Nucleotide cyclase"/>
    <property type="match status" value="1"/>
</dbReference>
<dbReference type="Gene3D" id="3.30.70.270">
    <property type="match status" value="1"/>
</dbReference>
<dbReference type="SMART" id="SM00052">
    <property type="entry name" value="EAL"/>
    <property type="match status" value="1"/>
</dbReference>
<dbReference type="CDD" id="cd01949">
    <property type="entry name" value="GGDEF"/>
    <property type="match status" value="1"/>
</dbReference>
<proteinExistence type="predicted"/>
<evidence type="ECO:0000256" key="1">
    <source>
        <dbReference type="SAM" id="Phobius"/>
    </source>
</evidence>
<name>A0A7I7QJL3_9MYCO</name>
<gene>
    <name evidence="4" type="ORF">MSEDJ_05990</name>
</gene>
<dbReference type="InterPro" id="IPR052155">
    <property type="entry name" value="Biofilm_reg_signaling"/>
</dbReference>
<keyword evidence="1" id="KW-0472">Membrane</keyword>
<dbReference type="Pfam" id="PF00563">
    <property type="entry name" value="EAL"/>
    <property type="match status" value="1"/>
</dbReference>
<dbReference type="InterPro" id="IPR001633">
    <property type="entry name" value="EAL_dom"/>
</dbReference>
<dbReference type="RefSeq" id="WP_264002351.1">
    <property type="nucleotide sequence ID" value="NZ_BAABFJ010000010.1"/>
</dbReference>
<keyword evidence="1" id="KW-0812">Transmembrane</keyword>
<keyword evidence="1" id="KW-1133">Transmembrane helix</keyword>
<sequence>MAATLTVFAAWLFAGWGGPAVTRVVDDVGSVVFSTFAFGCAAWAAWRTTRLRRRAWTLLAVGLFGWVVGDLIWAYQTLVVGTPLESPSIADAAYLLLPVGVLAAALGTAGARHLTGIRALLDATVITASLFLISWVLVLRDVFATSDQTRQALVVAVAYPITDVLVVAVCVLVMTTALPSHRIVLGTVTAGLTMVAITDSALVYFSARGQTADDALVVGWALGLLLVGASALQAARTPGVEIPADVERSRFGFWLPYVPLVIAATVGSIDLWRSSSATHVIVASGGVLILAAVARQLTVLVDNRTLLDVVAEQALQDPLTGLANRLLFTDRLNHAMQLRERDGREVAVLSLDLDDFKLVNDHLGHPSGDALLRAVGERLTGVVPRGDTLARFGGDEFAILIEGGPRPADEIAQRVIEVFDRPFFLDGEEVYIHPSVGLATAPPVEDEELTADELFQRADVAMYAGRQAGVGGVQVFTPDMRNVDRAELRTSQSAGGKRRRAPVAGIQLLGQLRRAIDDDELDLVYQPKISLSTGTTVGVEALVRWPHPEYGVLTPNQFLPLVRQNGLMGAVTELVLYRAVHDAATWYDSEHCDLPVAINLFAPSLDDLELPDHITVALEGAGLPPAALSVEITEHLLLANVRRAATVIQRLRDNGLRIAIDDFGTGYATMSYLRDLPIDELKLDRQFISPVLHSPRAAAIVRSVIDLAHALGVACVAEGVEDAATAERLREYGCDVAQGHYFARPMSADELRAHVQLGCSSAAIFPITS</sequence>
<feature type="transmembrane region" description="Helical" evidence="1">
    <location>
        <begin position="88"/>
        <end position="107"/>
    </location>
</feature>
<protein>
    <submittedName>
        <fullName evidence="4">GGDEF-domain containing protein</fullName>
    </submittedName>
</protein>
<feature type="transmembrane region" description="Helical" evidence="1">
    <location>
        <begin position="27"/>
        <end position="46"/>
    </location>
</feature>
<keyword evidence="5" id="KW-1185">Reference proteome</keyword>
<dbReference type="PANTHER" id="PTHR44757:SF2">
    <property type="entry name" value="BIOFILM ARCHITECTURE MAINTENANCE PROTEIN MBAA"/>
    <property type="match status" value="1"/>
</dbReference>
<dbReference type="CDD" id="cd01948">
    <property type="entry name" value="EAL"/>
    <property type="match status" value="1"/>
</dbReference>
<evidence type="ECO:0000313" key="5">
    <source>
        <dbReference type="Proteomes" id="UP000467193"/>
    </source>
</evidence>
<reference evidence="4 5" key="1">
    <citation type="journal article" date="2019" name="Emerg. Microbes Infect.">
        <title>Comprehensive subspecies identification of 175 nontuberculous mycobacteria species based on 7547 genomic profiles.</title>
        <authorList>
            <person name="Matsumoto Y."/>
            <person name="Kinjo T."/>
            <person name="Motooka D."/>
            <person name="Nabeya D."/>
            <person name="Jung N."/>
            <person name="Uechi K."/>
            <person name="Horii T."/>
            <person name="Iida T."/>
            <person name="Fujita J."/>
            <person name="Nakamura S."/>
        </authorList>
    </citation>
    <scope>NUCLEOTIDE SEQUENCE [LARGE SCALE GENOMIC DNA]</scope>
    <source>
        <strain evidence="4 5">JCM 17899</strain>
    </source>
</reference>
<feature type="transmembrane region" description="Helical" evidence="1">
    <location>
        <begin position="58"/>
        <end position="76"/>
    </location>
</feature>
<accession>A0A7I7QJL3</accession>
<dbReference type="InterPro" id="IPR035919">
    <property type="entry name" value="EAL_sf"/>
</dbReference>
<dbReference type="PROSITE" id="PS50887">
    <property type="entry name" value="GGDEF"/>
    <property type="match status" value="1"/>
</dbReference>
<dbReference type="Gene3D" id="3.20.20.450">
    <property type="entry name" value="EAL domain"/>
    <property type="match status" value="1"/>
</dbReference>
<dbReference type="AlphaFoldDB" id="A0A7I7QJL3"/>
<dbReference type="SMART" id="SM00267">
    <property type="entry name" value="GGDEF"/>
    <property type="match status" value="1"/>
</dbReference>
<dbReference type="SUPFAM" id="SSF141868">
    <property type="entry name" value="EAL domain-like"/>
    <property type="match status" value="1"/>
</dbReference>
<dbReference type="PANTHER" id="PTHR44757">
    <property type="entry name" value="DIGUANYLATE CYCLASE DGCP"/>
    <property type="match status" value="1"/>
</dbReference>
<dbReference type="InterPro" id="IPR000160">
    <property type="entry name" value="GGDEF_dom"/>
</dbReference>
<feature type="domain" description="EAL" evidence="2">
    <location>
        <begin position="505"/>
        <end position="759"/>
    </location>
</feature>
<evidence type="ECO:0000259" key="3">
    <source>
        <dbReference type="PROSITE" id="PS50887"/>
    </source>
</evidence>
<dbReference type="InterPro" id="IPR043128">
    <property type="entry name" value="Rev_trsase/Diguanyl_cyclase"/>
</dbReference>
<feature type="domain" description="GGDEF" evidence="3">
    <location>
        <begin position="344"/>
        <end position="478"/>
    </location>
</feature>
<feature type="transmembrane region" description="Helical" evidence="1">
    <location>
        <begin position="151"/>
        <end position="174"/>
    </location>
</feature>
<dbReference type="NCBIfam" id="TIGR00254">
    <property type="entry name" value="GGDEF"/>
    <property type="match status" value="1"/>
</dbReference>
<dbReference type="Proteomes" id="UP000467193">
    <property type="component" value="Chromosome"/>
</dbReference>
<evidence type="ECO:0000259" key="2">
    <source>
        <dbReference type="PROSITE" id="PS50883"/>
    </source>
</evidence>
<dbReference type="KEGG" id="msei:MSEDJ_05990"/>
<feature type="transmembrane region" description="Helical" evidence="1">
    <location>
        <begin position="119"/>
        <end position="139"/>
    </location>
</feature>
<dbReference type="InterPro" id="IPR029787">
    <property type="entry name" value="Nucleotide_cyclase"/>
</dbReference>
<feature type="transmembrane region" description="Helical" evidence="1">
    <location>
        <begin position="183"/>
        <end position="205"/>
    </location>
</feature>
<evidence type="ECO:0000313" key="4">
    <source>
        <dbReference type="EMBL" id="BBY26503.1"/>
    </source>
</evidence>
<organism evidence="4 5">
    <name type="scientific">Mycolicibacterium sediminis</name>
    <dbReference type="NCBI Taxonomy" id="1286180"/>
    <lineage>
        <taxon>Bacteria</taxon>
        <taxon>Bacillati</taxon>
        <taxon>Actinomycetota</taxon>
        <taxon>Actinomycetes</taxon>
        <taxon>Mycobacteriales</taxon>
        <taxon>Mycobacteriaceae</taxon>
        <taxon>Mycolicibacterium</taxon>
    </lineage>
</organism>